<feature type="domain" description="Signal transduction histidine kinase subgroup 2 dimerisation and phosphoacceptor" evidence="1">
    <location>
        <begin position="3"/>
        <end position="61"/>
    </location>
</feature>
<organism evidence="2 3">
    <name type="scientific">Skermanella aerolata</name>
    <dbReference type="NCBI Taxonomy" id="393310"/>
    <lineage>
        <taxon>Bacteria</taxon>
        <taxon>Pseudomonadati</taxon>
        <taxon>Pseudomonadota</taxon>
        <taxon>Alphaproteobacteria</taxon>
        <taxon>Rhodospirillales</taxon>
        <taxon>Azospirillaceae</taxon>
        <taxon>Skermanella</taxon>
    </lineage>
</organism>
<proteinExistence type="predicted"/>
<reference evidence="2 3" key="1">
    <citation type="submission" date="2019-07" db="EMBL/GenBank/DDBJ databases">
        <title>Whole genome shotgun sequence of Skermanella aerolata NBRC 106429.</title>
        <authorList>
            <person name="Hosoyama A."/>
            <person name="Uohara A."/>
            <person name="Ohji S."/>
            <person name="Ichikawa N."/>
        </authorList>
    </citation>
    <scope>NUCLEOTIDE SEQUENCE [LARGE SCALE GENOMIC DNA]</scope>
    <source>
        <strain evidence="2 3">NBRC 106429</strain>
    </source>
</reference>
<comment type="caution">
    <text evidence="2">The sequence shown here is derived from an EMBL/GenBank/DDBJ whole genome shotgun (WGS) entry which is preliminary data.</text>
</comment>
<sequence length="81" mass="9152">MALSLLRIPADKQADSRIRQVLQTAGMRIQAIDQVHSLLYAHNNAESVRFDDYLEEICTFLGTTFDIGRQTGARFTLTLPK</sequence>
<gene>
    <name evidence="2" type="ORF">SAE02_27500</name>
</gene>
<accession>A0A512DQ34</accession>
<evidence type="ECO:0000313" key="2">
    <source>
        <dbReference type="EMBL" id="GEO38602.1"/>
    </source>
</evidence>
<dbReference type="EMBL" id="BJYZ01000011">
    <property type="protein sequence ID" value="GEO38602.1"/>
    <property type="molecule type" value="Genomic_DNA"/>
</dbReference>
<evidence type="ECO:0000313" key="3">
    <source>
        <dbReference type="Proteomes" id="UP000321523"/>
    </source>
</evidence>
<name>A0A512DQ34_9PROT</name>
<dbReference type="Pfam" id="PF07568">
    <property type="entry name" value="HisKA_2"/>
    <property type="match status" value="1"/>
</dbReference>
<evidence type="ECO:0000259" key="1">
    <source>
        <dbReference type="Pfam" id="PF07568"/>
    </source>
</evidence>
<dbReference type="AlphaFoldDB" id="A0A512DQ34"/>
<dbReference type="Proteomes" id="UP000321523">
    <property type="component" value="Unassembled WGS sequence"/>
</dbReference>
<keyword evidence="3" id="KW-1185">Reference proteome</keyword>
<dbReference type="InterPro" id="IPR011495">
    <property type="entry name" value="Sig_transdc_His_kin_sub2_dim/P"/>
</dbReference>
<protein>
    <recommendedName>
        <fullName evidence="1">Signal transduction histidine kinase subgroup 2 dimerisation and phosphoacceptor domain-containing protein</fullName>
    </recommendedName>
</protein>